<dbReference type="InterPro" id="IPR020904">
    <property type="entry name" value="Sc_DH/Rdtase_CS"/>
</dbReference>
<dbReference type="PRINTS" id="PR00081">
    <property type="entry name" value="GDHRDH"/>
</dbReference>
<evidence type="ECO:0000313" key="5">
    <source>
        <dbReference type="Proteomes" id="UP000503018"/>
    </source>
</evidence>
<comment type="similarity">
    <text evidence="1 3">Belongs to the short-chain dehydrogenases/reductases (SDR) family.</text>
</comment>
<gene>
    <name evidence="4" type="ORF">GV829_02465</name>
</gene>
<evidence type="ECO:0000256" key="1">
    <source>
        <dbReference type="ARBA" id="ARBA00006484"/>
    </source>
</evidence>
<evidence type="ECO:0000256" key="2">
    <source>
        <dbReference type="ARBA" id="ARBA00023002"/>
    </source>
</evidence>
<dbReference type="PANTHER" id="PTHR43669:SF3">
    <property type="entry name" value="ALCOHOL DEHYDROGENASE, PUTATIVE (AFU_ORTHOLOGUE AFUA_3G03445)-RELATED"/>
    <property type="match status" value="1"/>
</dbReference>
<dbReference type="InterPro" id="IPR036291">
    <property type="entry name" value="NAD(P)-bd_dom_sf"/>
</dbReference>
<sequence>MGRHFVASLVGRGARVACLARPSAELDSMAEEFGDAALPISCDVADPHSVNRAVAEAAETLGGLDFLVNNAAIFHPFLLEDGRDEQVKDHLAINLAGPAWCMRAVIPHLRASKGQIVSISSESVRMPFPFLSLYAATKAGLETLSAAMRDELREDGIRVTVLRSGSVEGGTGGKDWDPDVTQAFYQTITRTGHAAFTGKAASPQSMADALISILSLPADINIDMIEVRAAAAAG</sequence>
<dbReference type="GO" id="GO:0016491">
    <property type="term" value="F:oxidoreductase activity"/>
    <property type="evidence" value="ECO:0007669"/>
    <property type="project" value="UniProtKB-KW"/>
</dbReference>
<keyword evidence="2" id="KW-0560">Oxidoreductase</keyword>
<dbReference type="PANTHER" id="PTHR43669">
    <property type="entry name" value="5-KETO-D-GLUCONATE 5-REDUCTASE"/>
    <property type="match status" value="1"/>
</dbReference>
<dbReference type="PROSITE" id="PS00061">
    <property type="entry name" value="ADH_SHORT"/>
    <property type="match status" value="1"/>
</dbReference>
<dbReference type="Proteomes" id="UP000503018">
    <property type="component" value="Chromosome"/>
</dbReference>
<reference evidence="4 5" key="1">
    <citation type="submission" date="2020-01" db="EMBL/GenBank/DDBJ databases">
        <title>Sphingomonas sp. strain CSW-10.</title>
        <authorList>
            <person name="Chen W.-M."/>
        </authorList>
    </citation>
    <scope>NUCLEOTIDE SEQUENCE [LARGE SCALE GENOMIC DNA]</scope>
    <source>
        <strain evidence="4 5">CSW-10</strain>
    </source>
</reference>
<dbReference type="Gene3D" id="3.40.50.720">
    <property type="entry name" value="NAD(P)-binding Rossmann-like Domain"/>
    <property type="match status" value="1"/>
</dbReference>
<dbReference type="EMBL" id="CP053015">
    <property type="protein sequence ID" value="QJQ31451.1"/>
    <property type="molecule type" value="Genomic_DNA"/>
</dbReference>
<evidence type="ECO:0000256" key="3">
    <source>
        <dbReference type="RuleBase" id="RU000363"/>
    </source>
</evidence>
<dbReference type="Pfam" id="PF00106">
    <property type="entry name" value="adh_short"/>
    <property type="match status" value="1"/>
</dbReference>
<organism evidence="4 5">
    <name type="scientific">Sphingomonas lacunae</name>
    <dbReference type="NCBI Taxonomy" id="2698828"/>
    <lineage>
        <taxon>Bacteria</taxon>
        <taxon>Pseudomonadati</taxon>
        <taxon>Pseudomonadota</taxon>
        <taxon>Alphaproteobacteria</taxon>
        <taxon>Sphingomonadales</taxon>
        <taxon>Sphingomonadaceae</taxon>
        <taxon>Sphingomonas</taxon>
    </lineage>
</organism>
<keyword evidence="5" id="KW-1185">Reference proteome</keyword>
<dbReference type="SUPFAM" id="SSF51735">
    <property type="entry name" value="NAD(P)-binding Rossmann-fold domains"/>
    <property type="match status" value="1"/>
</dbReference>
<evidence type="ECO:0000313" key="4">
    <source>
        <dbReference type="EMBL" id="QJQ31451.1"/>
    </source>
</evidence>
<accession>A0A6M4AWV8</accession>
<protein>
    <submittedName>
        <fullName evidence="4">SDR family oxidoreductase</fullName>
    </submittedName>
</protein>
<name>A0A6M4AWV8_9SPHN</name>
<dbReference type="InterPro" id="IPR002347">
    <property type="entry name" value="SDR_fam"/>
</dbReference>
<dbReference type="CDD" id="cd05233">
    <property type="entry name" value="SDR_c"/>
    <property type="match status" value="1"/>
</dbReference>
<dbReference type="AlphaFoldDB" id="A0A6M4AWV8"/>
<dbReference type="KEGG" id="slan:GV829_02465"/>
<proteinExistence type="inferred from homology"/>
<dbReference type="PRINTS" id="PR00080">
    <property type="entry name" value="SDRFAMILY"/>
</dbReference>